<reference evidence="2" key="1">
    <citation type="journal article" date="2023" name="Mol. Phylogenet. Evol.">
        <title>Genome-scale phylogeny and comparative genomics of the fungal order Sordariales.</title>
        <authorList>
            <person name="Hensen N."/>
            <person name="Bonometti L."/>
            <person name="Westerberg I."/>
            <person name="Brannstrom I.O."/>
            <person name="Guillou S."/>
            <person name="Cros-Aarteil S."/>
            <person name="Calhoun S."/>
            <person name="Haridas S."/>
            <person name="Kuo A."/>
            <person name="Mondo S."/>
            <person name="Pangilinan J."/>
            <person name="Riley R."/>
            <person name="LaButti K."/>
            <person name="Andreopoulos B."/>
            <person name="Lipzen A."/>
            <person name="Chen C."/>
            <person name="Yan M."/>
            <person name="Daum C."/>
            <person name="Ng V."/>
            <person name="Clum A."/>
            <person name="Steindorff A."/>
            <person name="Ohm R.A."/>
            <person name="Martin F."/>
            <person name="Silar P."/>
            <person name="Natvig D.O."/>
            <person name="Lalanne C."/>
            <person name="Gautier V."/>
            <person name="Ament-Velasquez S.L."/>
            <person name="Kruys A."/>
            <person name="Hutchinson M.I."/>
            <person name="Powell A.J."/>
            <person name="Barry K."/>
            <person name="Miller A.N."/>
            <person name="Grigoriev I.V."/>
            <person name="Debuchy R."/>
            <person name="Gladieux P."/>
            <person name="Hiltunen Thoren M."/>
            <person name="Johannesson H."/>
        </authorList>
    </citation>
    <scope>NUCLEOTIDE SEQUENCE</scope>
    <source>
        <strain evidence="2">CBS 990.96</strain>
    </source>
</reference>
<evidence type="ECO:0000313" key="2">
    <source>
        <dbReference type="EMBL" id="KAK4224746.1"/>
    </source>
</evidence>
<reference evidence="2" key="2">
    <citation type="submission" date="2023-05" db="EMBL/GenBank/DDBJ databases">
        <authorList>
            <consortium name="Lawrence Berkeley National Laboratory"/>
            <person name="Steindorff A."/>
            <person name="Hensen N."/>
            <person name="Bonometti L."/>
            <person name="Westerberg I."/>
            <person name="Brannstrom I.O."/>
            <person name="Guillou S."/>
            <person name="Cros-Aarteil S."/>
            <person name="Calhoun S."/>
            <person name="Haridas S."/>
            <person name="Kuo A."/>
            <person name="Mondo S."/>
            <person name="Pangilinan J."/>
            <person name="Riley R."/>
            <person name="Labutti K."/>
            <person name="Andreopoulos B."/>
            <person name="Lipzen A."/>
            <person name="Chen C."/>
            <person name="Yanf M."/>
            <person name="Daum C."/>
            <person name="Ng V."/>
            <person name="Clum A."/>
            <person name="Ohm R."/>
            <person name="Martin F."/>
            <person name="Silar P."/>
            <person name="Natvig D."/>
            <person name="Lalanne C."/>
            <person name="Gautier V."/>
            <person name="Ament-Velasquez S.L."/>
            <person name="Kruys A."/>
            <person name="Hutchinson M.I."/>
            <person name="Powell A.J."/>
            <person name="Barry K."/>
            <person name="Miller A.N."/>
            <person name="Grigoriev I.V."/>
            <person name="Debuchy R."/>
            <person name="Gladieux P."/>
            <person name="Thoren M.H."/>
            <person name="Johannesson H."/>
        </authorList>
    </citation>
    <scope>NUCLEOTIDE SEQUENCE</scope>
    <source>
        <strain evidence="2">CBS 990.96</strain>
    </source>
</reference>
<proteinExistence type="predicted"/>
<feature type="compositionally biased region" description="Basic residues" evidence="1">
    <location>
        <begin position="90"/>
        <end position="106"/>
    </location>
</feature>
<dbReference type="EMBL" id="MU865384">
    <property type="protein sequence ID" value="KAK4224746.1"/>
    <property type="molecule type" value="Genomic_DNA"/>
</dbReference>
<comment type="caution">
    <text evidence="2">The sequence shown here is derived from an EMBL/GenBank/DDBJ whole genome shotgun (WGS) entry which is preliminary data.</text>
</comment>
<feature type="region of interest" description="Disordered" evidence="1">
    <location>
        <begin position="668"/>
        <end position="711"/>
    </location>
</feature>
<gene>
    <name evidence="2" type="ORF">QBC38DRAFT_484703</name>
</gene>
<evidence type="ECO:0000256" key="1">
    <source>
        <dbReference type="SAM" id="MobiDB-lite"/>
    </source>
</evidence>
<feature type="region of interest" description="Disordered" evidence="1">
    <location>
        <begin position="728"/>
        <end position="827"/>
    </location>
</feature>
<evidence type="ECO:0000313" key="3">
    <source>
        <dbReference type="Proteomes" id="UP001301958"/>
    </source>
</evidence>
<keyword evidence="3" id="KW-1185">Reference proteome</keyword>
<organism evidence="2 3">
    <name type="scientific">Podospora fimiseda</name>
    <dbReference type="NCBI Taxonomy" id="252190"/>
    <lineage>
        <taxon>Eukaryota</taxon>
        <taxon>Fungi</taxon>
        <taxon>Dikarya</taxon>
        <taxon>Ascomycota</taxon>
        <taxon>Pezizomycotina</taxon>
        <taxon>Sordariomycetes</taxon>
        <taxon>Sordariomycetidae</taxon>
        <taxon>Sordariales</taxon>
        <taxon>Podosporaceae</taxon>
        <taxon>Podospora</taxon>
    </lineage>
</organism>
<accession>A0AAN7GQR2</accession>
<sequence length="887" mass="98770">MSIRPSLRTSSSESVAPWTATRCHRLLRPLLTHISALRKDKERRDLIKSGQGVATLQQANLTNARPRKSVVLGKRPRGYPESDDDYGSEKKKKKQPLRKYGRRGRPRAASPENLPTTPHREIQRRQQQRQPNRPSQENEVVLPTPFLRRVRNHLPSSPAVPVEGPADEVAEPLHIGSTRCNHSACCKTRCSFDTELRNLRQTMDAERHGLSESVVKAMASLLKATAPSRNRAAAPKSLLAMCLRKVPEYIDWEKNETEDDDDTNNTAPKDCGLSFEIYSELEDLGVAVGWKHLCIVARAHGVKIIQDAAAEGLFEDPITDLLVRLCLEYMPFPEFTDLIETYITRQYPRPRSSREEDDDIFTAPALNPLRILRICDPSGTSLLPRLLSTLLVDELLPSDWILTKGFSTFWPSVINHIAVTKRPCQDTLTFTIETLTLLCNHAAPRKPRGVPQTQIRGKAQNTLVSAIGALGSVVLLSEEGLGDNPSPSNRTSIIKRRVEHVVAATTTNLKCDHNKGRKLGTYLLALCSFLSLSSNSSSTILEQAWNRVTTCKGNPTLMLQYDATTALMSSLAHFCGKGTGLPPNIYLERLCDKLVTLSLPVQALRDIRVDGAFRLAEVTGDLRDLKFAEDLRRECGTPVQLEGEEKKKKAGFGGFRWDEGIGEWVVGTPGSAVPAKRRKAASGTRRSSRGRAAEEVRTEEDEDEEEDDLEVKSVDVTRERRILRGRVVATEESSEEEDEEAEDESMEVYSDAGSRYGSEADASSPNTEASSEEEPMPEPEQSSADEISFEDETMVFQSPPKKPTTKQQQLLAARPKRLSKPITRGGDELAMDAVTTVIAKQEKWLSRKKPFRFATFASAPPKKRVQRMSLMSVSAVDDDSDDELSFI</sequence>
<dbReference type="AlphaFoldDB" id="A0AAN7GQR2"/>
<protein>
    <submittedName>
        <fullName evidence="2">Uncharacterized protein</fullName>
    </submittedName>
</protein>
<name>A0AAN7GQR2_9PEZI</name>
<feature type="region of interest" description="Disordered" evidence="1">
    <location>
        <begin position="57"/>
        <end position="144"/>
    </location>
</feature>
<feature type="compositionally biased region" description="Acidic residues" evidence="1">
    <location>
        <begin position="697"/>
        <end position="709"/>
    </location>
</feature>
<feature type="compositionally biased region" description="Acidic residues" evidence="1">
    <location>
        <begin position="732"/>
        <end position="746"/>
    </location>
</feature>
<dbReference type="Proteomes" id="UP001301958">
    <property type="component" value="Unassembled WGS sequence"/>
</dbReference>